<dbReference type="EMBL" id="LAXI01000015">
    <property type="protein sequence ID" value="KRS16293.1"/>
    <property type="molecule type" value="Genomic_DNA"/>
</dbReference>
<dbReference type="PATRIC" id="fig|540747.5.peg.1704"/>
<reference evidence="1 3" key="1">
    <citation type="submission" date="2015-04" db="EMBL/GenBank/DDBJ databases">
        <title>The draft genome sequence of Roseovarius indicus B108T.</title>
        <authorList>
            <person name="Li G."/>
            <person name="Lai Q."/>
            <person name="Shao Z."/>
            <person name="Yan P."/>
        </authorList>
    </citation>
    <scope>NUCLEOTIDE SEQUENCE [LARGE SCALE GENOMIC DNA]</scope>
    <source>
        <strain evidence="1 3">B108</strain>
    </source>
</reference>
<dbReference type="KEGG" id="rid:RIdsm_03324"/>
<gene>
    <name evidence="2" type="ORF">RIdsm_03324</name>
    <name evidence="1" type="ORF">XM52_19745</name>
</gene>
<accession>A0A0T5P5B0</accession>
<dbReference type="RefSeq" id="WP_057818720.1">
    <property type="nucleotide sequence ID" value="NZ_CP031598.1"/>
</dbReference>
<evidence type="ECO:0000313" key="2">
    <source>
        <dbReference type="EMBL" id="QEW27508.1"/>
    </source>
</evidence>
<reference evidence="2 4" key="2">
    <citation type="submission" date="2018-08" db="EMBL/GenBank/DDBJ databases">
        <title>Genetic Globetrotter - A new plasmid hitch-hiking vast phylogenetic and geographic distances.</title>
        <authorList>
            <person name="Vollmers J."/>
            <person name="Petersen J."/>
        </authorList>
    </citation>
    <scope>NUCLEOTIDE SEQUENCE [LARGE SCALE GENOMIC DNA]</scope>
    <source>
        <strain evidence="2 4">DSM 26383</strain>
    </source>
</reference>
<name>A0A0T5P5B0_9RHOB</name>
<keyword evidence="3" id="KW-1185">Reference proteome</keyword>
<evidence type="ECO:0008006" key="5">
    <source>
        <dbReference type="Google" id="ProtNLM"/>
    </source>
</evidence>
<protein>
    <recommendedName>
        <fullName evidence="5">Lipoprotein</fullName>
    </recommendedName>
</protein>
<dbReference type="PROSITE" id="PS51257">
    <property type="entry name" value="PROKAR_LIPOPROTEIN"/>
    <property type="match status" value="1"/>
</dbReference>
<evidence type="ECO:0000313" key="1">
    <source>
        <dbReference type="EMBL" id="KRS16293.1"/>
    </source>
</evidence>
<dbReference type="Proteomes" id="UP000325785">
    <property type="component" value="Chromosome"/>
</dbReference>
<sequence length="216" mass="24572">MRFLGWIFPATVLLLTGCQKAPENVDDLYFPVGTFHRPDDGGKGEDSSNKKFSEDLRGMKEGRLTDYPDRTPVFRLFVSPSGEAIASSYLFRLDKRKSGHVLIFKASNAPVLVQGMTGPGDGRTGVADEIEQSLSDAEVQTLLDRYEDLDLCNQPVDRRIVQDGTNWVIEGFNGTNEYCVRHYTDDPAGKRFRAFHDTLFSMIPHKFRKYRWCCEF</sequence>
<dbReference type="AlphaFoldDB" id="A0A0T5P5B0"/>
<organism evidence="1 3">
    <name type="scientific">Roseovarius indicus</name>
    <dbReference type="NCBI Taxonomy" id="540747"/>
    <lineage>
        <taxon>Bacteria</taxon>
        <taxon>Pseudomonadati</taxon>
        <taxon>Pseudomonadota</taxon>
        <taxon>Alphaproteobacteria</taxon>
        <taxon>Rhodobacterales</taxon>
        <taxon>Roseobacteraceae</taxon>
        <taxon>Roseovarius</taxon>
    </lineage>
</organism>
<evidence type="ECO:0000313" key="4">
    <source>
        <dbReference type="Proteomes" id="UP000325785"/>
    </source>
</evidence>
<dbReference type="Proteomes" id="UP000051401">
    <property type="component" value="Unassembled WGS sequence"/>
</dbReference>
<proteinExistence type="predicted"/>
<evidence type="ECO:0000313" key="3">
    <source>
        <dbReference type="Proteomes" id="UP000051401"/>
    </source>
</evidence>
<dbReference type="EMBL" id="CP031598">
    <property type="protein sequence ID" value="QEW27508.1"/>
    <property type="molecule type" value="Genomic_DNA"/>
</dbReference>